<gene>
    <name evidence="2" type="ORF">FHG64_09995</name>
</gene>
<organism evidence="2 3">
    <name type="scientific">Antarcticibacterium flavum</name>
    <dbReference type="NCBI Taxonomy" id="2058175"/>
    <lineage>
        <taxon>Bacteria</taxon>
        <taxon>Pseudomonadati</taxon>
        <taxon>Bacteroidota</taxon>
        <taxon>Flavobacteriia</taxon>
        <taxon>Flavobacteriales</taxon>
        <taxon>Flavobacteriaceae</taxon>
        <taxon>Antarcticibacterium</taxon>
    </lineage>
</organism>
<name>A0A5B7X334_9FLAO</name>
<evidence type="ECO:0000259" key="1">
    <source>
        <dbReference type="Pfam" id="PF12705"/>
    </source>
</evidence>
<dbReference type="OrthoDB" id="9762792at2"/>
<dbReference type="KEGG" id="afla:FHG64_09995"/>
<dbReference type="RefSeq" id="WP_139066265.1">
    <property type="nucleotide sequence ID" value="NZ_CP040812.1"/>
</dbReference>
<dbReference type="EMBL" id="CP040812">
    <property type="protein sequence ID" value="QCY69700.1"/>
    <property type="molecule type" value="Genomic_DNA"/>
</dbReference>
<accession>A0A5B7X334</accession>
<sequence length="918" mass="106224">MTSFLTTVIKDLLKTNDSLSNLTFILPSKRAGAFLRREISSQIIKPEFSPAIISIEEFTEQVSGLATVDNTTTLFEFYSVYKNCTPAEETEEFENFSSWAQTLIHDFNEIDRYLIPQEKIFNYLADIQDITHWSLAKEKTDIVKNYLAFWKKLPVYYRDLQKNLIQNAVGYQGMVYREAAEKIAEFAGENATAHVFVGFNALNNAEQRIFQTMLEKGARVYWDLDEVHFRDKEHDAGLFLREYAATWPYYDKNRFEILSNNYSLEKEIEIIGIPKQIGQAKYVGELLESLPPGDLDNTALVLGDETLLLPVLNSIPNNIPALNITMGYPLKYSNFSLLFEKMFEFFKNEDGRYYYKDVISVLSNPIIQRISRDRCRKVIAAIKNENLLYLSPQQIQQLFRDPVPEAVKLIFPSSSPPPRQAIENILLLISHIKESLNEEQDALNLEFLYRYRQVALQLEELLKKYPHIKSINALHHFYNEISSLHALDFQGKPFQGLQLMGMLESRVLDFETVILTSVDEGTLPAGKSNNSFIPFELKKTFGLPTYKEKDAVYTYHFYHLLQRAKKVYLLHNTDTEGSMGGEKSRFLLQLELEKQMRHKISTTVITPKVKHTQDQLQEVEKTPEVMEMIREIAGRGFSPSALTTYIRNPLDFYLQYILKIRDKEEVEETVAFNTLGTVVHKTLEEFYGQLKDKQLTLEDIEAFRKATTAEVKRQFTLEYSSAPLSKGKNLLIFEVARRYVLNFLKMESNALQGGSEVFIKEVEANLSTSLDIPELDFPVNIRGNVDRVDIHNDVLRIIDYKTGKVEQPQLEICNWDDIITDYDKFSKPFQVLMYATMLLENRSGGPQVEAGVISFKNLKQGFLKFAKKEHSRDRNKNYNIDPEVLENFKVQLKYLIKEICDPKIPFLEKEIKNAYGTY</sequence>
<dbReference type="AlphaFoldDB" id="A0A5B7X334"/>
<evidence type="ECO:0000313" key="3">
    <source>
        <dbReference type="Proteomes" id="UP000309016"/>
    </source>
</evidence>
<protein>
    <submittedName>
        <fullName evidence="2">PD-(D/E)XK nuclease family protein</fullName>
    </submittedName>
</protein>
<reference evidence="2 3" key="1">
    <citation type="submission" date="2019-06" db="EMBL/GenBank/DDBJ databases">
        <title>Complete genome sequence of Antarcticibacterium flavum KCTC 52984T from an Antarctic marine sediment.</title>
        <authorList>
            <person name="Lee Y.M."/>
            <person name="Shin S.C."/>
        </authorList>
    </citation>
    <scope>NUCLEOTIDE SEQUENCE [LARGE SCALE GENOMIC DNA]</scope>
    <source>
        <strain evidence="2 3">KCTC 52984</strain>
    </source>
</reference>
<dbReference type="InterPro" id="IPR027417">
    <property type="entry name" value="P-loop_NTPase"/>
</dbReference>
<keyword evidence="3" id="KW-1185">Reference proteome</keyword>
<dbReference type="Gene3D" id="3.90.320.10">
    <property type="match status" value="1"/>
</dbReference>
<feature type="domain" description="PD-(D/E)XK endonuclease-like" evidence="1">
    <location>
        <begin position="637"/>
        <end position="907"/>
    </location>
</feature>
<dbReference type="InterPro" id="IPR038726">
    <property type="entry name" value="PDDEXK_AddAB-type"/>
</dbReference>
<dbReference type="InterPro" id="IPR011604">
    <property type="entry name" value="PDDEXK-like_dom_sf"/>
</dbReference>
<evidence type="ECO:0000313" key="2">
    <source>
        <dbReference type="EMBL" id="QCY69700.1"/>
    </source>
</evidence>
<proteinExistence type="predicted"/>
<dbReference type="Pfam" id="PF12705">
    <property type="entry name" value="PDDEXK_1"/>
    <property type="match status" value="1"/>
</dbReference>
<dbReference type="Proteomes" id="UP000309016">
    <property type="component" value="Chromosome"/>
</dbReference>
<dbReference type="SUPFAM" id="SSF52540">
    <property type="entry name" value="P-loop containing nucleoside triphosphate hydrolases"/>
    <property type="match status" value="1"/>
</dbReference>